<name>A0A2G9IFK4_PREIN</name>
<dbReference type="EMBL" id="PESN01000001">
    <property type="protein sequence ID" value="PIN28350.1"/>
    <property type="molecule type" value="Genomic_DNA"/>
</dbReference>
<reference evidence="1 2" key="1">
    <citation type="submission" date="2017-11" db="EMBL/GenBank/DDBJ databases">
        <title>Genome sequencing of Prevotella intermedia KCOM 2069.</title>
        <authorList>
            <person name="Kook J.-K."/>
            <person name="Park S.-N."/>
            <person name="Lim Y.K."/>
        </authorList>
    </citation>
    <scope>NUCLEOTIDE SEQUENCE [LARGE SCALE GENOMIC DNA]</scope>
    <source>
        <strain evidence="1 2">KCOM 2069</strain>
    </source>
</reference>
<dbReference type="AlphaFoldDB" id="A0A2G9IFK4"/>
<gene>
    <name evidence="1" type="ORF">CUC04_02380</name>
</gene>
<evidence type="ECO:0000313" key="2">
    <source>
        <dbReference type="Proteomes" id="UP000230500"/>
    </source>
</evidence>
<accession>A0A2G9IFK4</accession>
<sequence length="78" mass="9115">MFCILKVALLHGKSVGFASQKSRFRNAKTQLLLFNRIIFTKQGRFQHYLVNNEKEFVPTIKNLAAILFCAPFLMFNKY</sequence>
<comment type="caution">
    <text evidence="1">The sequence shown here is derived from an EMBL/GenBank/DDBJ whole genome shotgun (WGS) entry which is preliminary data.</text>
</comment>
<organism evidence="1 2">
    <name type="scientific">Prevotella intermedia</name>
    <dbReference type="NCBI Taxonomy" id="28131"/>
    <lineage>
        <taxon>Bacteria</taxon>
        <taxon>Pseudomonadati</taxon>
        <taxon>Bacteroidota</taxon>
        <taxon>Bacteroidia</taxon>
        <taxon>Bacteroidales</taxon>
        <taxon>Prevotellaceae</taxon>
        <taxon>Prevotella</taxon>
    </lineage>
</organism>
<proteinExistence type="predicted"/>
<protein>
    <submittedName>
        <fullName evidence="1">Uncharacterized protein</fullName>
    </submittedName>
</protein>
<evidence type="ECO:0000313" key="1">
    <source>
        <dbReference type="EMBL" id="PIN28350.1"/>
    </source>
</evidence>
<dbReference type="Proteomes" id="UP000230500">
    <property type="component" value="Unassembled WGS sequence"/>
</dbReference>